<dbReference type="SUPFAM" id="SSF48150">
    <property type="entry name" value="DNA-glycosylase"/>
    <property type="match status" value="1"/>
</dbReference>
<dbReference type="GO" id="GO:0006285">
    <property type="term" value="P:base-excision repair, AP site formation"/>
    <property type="evidence" value="ECO:0007669"/>
    <property type="project" value="UniProtKB-UniRule"/>
</dbReference>
<dbReference type="Proteomes" id="UP000662931">
    <property type="component" value="Chromosome 4"/>
</dbReference>
<evidence type="ECO:0000256" key="5">
    <source>
        <dbReference type="ARBA" id="ARBA00023239"/>
    </source>
</evidence>
<dbReference type="GO" id="GO:0005739">
    <property type="term" value="C:mitochondrion"/>
    <property type="evidence" value="ECO:0007669"/>
    <property type="project" value="UniProtKB-SubCell"/>
</dbReference>
<accession>A0A875S4H4</accession>
<dbReference type="InterPro" id="IPR011257">
    <property type="entry name" value="DNA_glycosylase"/>
</dbReference>
<sequence>MTKASTSKYFTSAVRRRTRSTVKKEGDLDIPKDDGFETFQKDVEKLHKNPRRKRQQIEVKIDPEDLAISKGKRPKKSTTKKSKNKAVTKNDHIPSEPPANFWPMYNEIKKMREKIIAPVDKMGCASISTAISGLKEGTVWRFQVLVTLMLSSQTKDEVNYEVMNGMEEYFMKKGYKDGLCLQAILDIDQAKLDQLIYKVGFHHRKADYIKRTAQIVKDKFSGDVPKKIEEITSFPGVGPKMGYLLMQIAWGIYTGIGIDTHMARMAGWFHWVPQIGSGKPSPEYVRKCFEKMLTNHKEEWRVINPTLVGFGQMVCTPTSPRCDLCTIAKTGLCPAVDKRLLQRVKVNKLNGIRSPLKKSRGDLSKLMQN</sequence>
<dbReference type="GO" id="GO:0006289">
    <property type="term" value="P:nucleotide-excision repair"/>
    <property type="evidence" value="ECO:0007669"/>
    <property type="project" value="TreeGrafter"/>
</dbReference>
<comment type="similarity">
    <text evidence="1 8">Belongs to the Nth/MutY family.</text>
</comment>
<reference evidence="11" key="1">
    <citation type="submission" date="2020-10" db="EMBL/GenBank/DDBJ databases">
        <authorList>
            <person name="Roach M.J.R."/>
        </authorList>
    </citation>
    <scope>NUCLEOTIDE SEQUENCE</scope>
    <source>
        <strain evidence="11">CBS 1945</strain>
    </source>
</reference>
<feature type="compositionally biased region" description="Basic and acidic residues" evidence="9">
    <location>
        <begin position="22"/>
        <end position="47"/>
    </location>
</feature>
<evidence type="ECO:0000256" key="1">
    <source>
        <dbReference type="ARBA" id="ARBA00008343"/>
    </source>
</evidence>
<evidence type="ECO:0000256" key="4">
    <source>
        <dbReference type="ARBA" id="ARBA00023204"/>
    </source>
</evidence>
<name>A0A875S4H4_EENNA</name>
<feature type="compositionally biased region" description="Basic residues" evidence="9">
    <location>
        <begin position="70"/>
        <end position="86"/>
    </location>
</feature>
<dbReference type="GO" id="GO:0140078">
    <property type="term" value="F:class I DNA-(apurinic or apyrimidinic site) endonuclease activity"/>
    <property type="evidence" value="ECO:0007669"/>
    <property type="project" value="UniProtKB-EC"/>
</dbReference>
<dbReference type="AlphaFoldDB" id="A0A875S4H4"/>
<evidence type="ECO:0000313" key="11">
    <source>
        <dbReference type="EMBL" id="QPG76541.1"/>
    </source>
</evidence>
<dbReference type="InterPro" id="IPR030841">
    <property type="entry name" value="NTH1"/>
</dbReference>
<comment type="function">
    <text evidence="8">Bifunctional DNA N-glycosylase with associated apurinic/apyrimidinic (AP) lyase function that catalyzes the first step in base excision repair (BER), the primary repair pathway for the repair of oxidative DNA damage. The DNA N-glycosylase activity releases the damaged DNA base from DNA by cleaving the N-glycosidic bond, leaving an AP site. The AP lyase activity cleaves the phosphodiester bond 3' to the AP site by a beta-elimination. Primarily recognizes and repairs oxidative base damage of pyrimidines.</text>
</comment>
<comment type="catalytic activity">
    <reaction evidence="7 8">
        <text>2'-deoxyribonucleotide-(2'-deoxyribose 5'-phosphate)-2'-deoxyribonucleotide-DNA = a 3'-end 2'-deoxyribonucleotide-(2,3-dehydro-2,3-deoxyribose 5'-phosphate)-DNA + a 5'-end 5'-phospho-2'-deoxyribonucleoside-DNA + H(+)</text>
        <dbReference type="Rhea" id="RHEA:66592"/>
        <dbReference type="Rhea" id="RHEA-COMP:13180"/>
        <dbReference type="Rhea" id="RHEA-COMP:16897"/>
        <dbReference type="Rhea" id="RHEA-COMP:17067"/>
        <dbReference type="ChEBI" id="CHEBI:15378"/>
        <dbReference type="ChEBI" id="CHEBI:136412"/>
        <dbReference type="ChEBI" id="CHEBI:157695"/>
        <dbReference type="ChEBI" id="CHEBI:167181"/>
        <dbReference type="EC" id="4.2.99.18"/>
    </reaction>
</comment>
<dbReference type="SMART" id="SM00478">
    <property type="entry name" value="ENDO3c"/>
    <property type="match status" value="1"/>
</dbReference>
<dbReference type="FunFam" id="1.10.340.30:FF:000001">
    <property type="entry name" value="Endonuclease III"/>
    <property type="match status" value="1"/>
</dbReference>
<dbReference type="PANTHER" id="PTHR43286">
    <property type="entry name" value="ENDONUCLEASE III-LIKE PROTEIN 1"/>
    <property type="match status" value="1"/>
</dbReference>
<dbReference type="InterPro" id="IPR003265">
    <property type="entry name" value="HhH-GPD_domain"/>
</dbReference>
<dbReference type="Pfam" id="PF00730">
    <property type="entry name" value="HhH-GPD"/>
    <property type="match status" value="1"/>
</dbReference>
<dbReference type="OrthoDB" id="2099276at2759"/>
<proteinExistence type="inferred from homology"/>
<comment type="caution">
    <text evidence="8">Lacks conserved residue(s) required for the propagation of feature annotation.</text>
</comment>
<dbReference type="Gene3D" id="1.10.1670.10">
    <property type="entry name" value="Helix-hairpin-Helix base-excision DNA repair enzymes (C-terminal)"/>
    <property type="match status" value="1"/>
</dbReference>
<evidence type="ECO:0000256" key="2">
    <source>
        <dbReference type="ARBA" id="ARBA00022763"/>
    </source>
</evidence>
<dbReference type="GO" id="GO:0000703">
    <property type="term" value="F:oxidized pyrimidine nucleobase lesion DNA N-glycosylase activity"/>
    <property type="evidence" value="ECO:0007669"/>
    <property type="project" value="UniProtKB-UniRule"/>
</dbReference>
<dbReference type="EMBL" id="CP064815">
    <property type="protein sequence ID" value="QPG76541.1"/>
    <property type="molecule type" value="Genomic_DNA"/>
</dbReference>
<dbReference type="CDD" id="cd00056">
    <property type="entry name" value="ENDO3c"/>
    <property type="match status" value="1"/>
</dbReference>
<dbReference type="PANTHER" id="PTHR43286:SF1">
    <property type="entry name" value="ENDONUCLEASE III-LIKE PROTEIN 1"/>
    <property type="match status" value="1"/>
</dbReference>
<feature type="domain" description="HhH-GPD" evidence="10">
    <location>
        <begin position="150"/>
        <end position="313"/>
    </location>
</feature>
<keyword evidence="8" id="KW-0539">Nucleus</keyword>
<gene>
    <name evidence="8" type="primary">NTG1</name>
    <name evidence="11" type="ORF">FOA43_003930</name>
</gene>
<keyword evidence="3 8" id="KW-0378">Hydrolase</keyword>
<dbReference type="GO" id="GO:0005634">
    <property type="term" value="C:nucleus"/>
    <property type="evidence" value="ECO:0007669"/>
    <property type="project" value="UniProtKB-SubCell"/>
</dbReference>
<evidence type="ECO:0000256" key="7">
    <source>
        <dbReference type="ARBA" id="ARBA00044632"/>
    </source>
</evidence>
<dbReference type="Gene3D" id="1.10.340.30">
    <property type="entry name" value="Hypothetical protein, domain 2"/>
    <property type="match status" value="1"/>
</dbReference>
<protein>
    <recommendedName>
        <fullName evidence="8">Endonuclease III homolog</fullName>
        <ecNumber evidence="8">3.2.2.-</ecNumber>
        <ecNumber evidence="8">4.2.99.18</ecNumber>
    </recommendedName>
    <alternativeName>
        <fullName evidence="8">Bifunctional DNA N-glycosylase/DNA-(apurinic or apyrimidinic site) lyase</fullName>
        <shortName evidence="8">DNA glycosylase/AP lyase</shortName>
    </alternativeName>
</protein>
<feature type="compositionally biased region" description="Polar residues" evidence="9">
    <location>
        <begin position="1"/>
        <end position="10"/>
    </location>
</feature>
<keyword evidence="8" id="KW-0496">Mitochondrion</keyword>
<keyword evidence="6 8" id="KW-0326">Glycosidase</keyword>
<evidence type="ECO:0000259" key="10">
    <source>
        <dbReference type="SMART" id="SM00478"/>
    </source>
</evidence>
<evidence type="ECO:0000256" key="6">
    <source>
        <dbReference type="ARBA" id="ARBA00023295"/>
    </source>
</evidence>
<evidence type="ECO:0000256" key="8">
    <source>
        <dbReference type="HAMAP-Rule" id="MF_03183"/>
    </source>
</evidence>
<evidence type="ECO:0000256" key="3">
    <source>
        <dbReference type="ARBA" id="ARBA00022801"/>
    </source>
</evidence>
<dbReference type="EC" id="4.2.99.18" evidence="8"/>
<keyword evidence="2 8" id="KW-0227">DNA damage</keyword>
<dbReference type="HAMAP" id="MF_03183">
    <property type="entry name" value="Endonuclease_III_Nth"/>
    <property type="match status" value="1"/>
</dbReference>
<dbReference type="InterPro" id="IPR023170">
    <property type="entry name" value="HhH_base_excis_C"/>
</dbReference>
<evidence type="ECO:0000313" key="12">
    <source>
        <dbReference type="Proteomes" id="UP000662931"/>
    </source>
</evidence>
<evidence type="ECO:0000256" key="9">
    <source>
        <dbReference type="SAM" id="MobiDB-lite"/>
    </source>
</evidence>
<organism evidence="11 12">
    <name type="scientific">Eeniella nana</name>
    <name type="common">Yeast</name>
    <name type="synonym">Brettanomyces nanus</name>
    <dbReference type="NCBI Taxonomy" id="13502"/>
    <lineage>
        <taxon>Eukaryota</taxon>
        <taxon>Fungi</taxon>
        <taxon>Dikarya</taxon>
        <taxon>Ascomycota</taxon>
        <taxon>Saccharomycotina</taxon>
        <taxon>Pichiomycetes</taxon>
        <taxon>Pichiales</taxon>
        <taxon>Pichiaceae</taxon>
        <taxon>Brettanomyces</taxon>
    </lineage>
</organism>
<keyword evidence="12" id="KW-1185">Reference proteome</keyword>
<comment type="subcellular location">
    <subcellularLocation>
        <location evidence="8">Nucleus</location>
    </subcellularLocation>
    <subcellularLocation>
        <location evidence="8">Mitochondrion</location>
    </subcellularLocation>
</comment>
<feature type="region of interest" description="Disordered" evidence="9">
    <location>
        <begin position="1"/>
        <end position="95"/>
    </location>
</feature>
<dbReference type="EC" id="3.2.2.-" evidence="8"/>
<keyword evidence="5 8" id="KW-0456">Lyase</keyword>
<keyword evidence="4 8" id="KW-0234">DNA repair</keyword>
<dbReference type="GO" id="GO:0003677">
    <property type="term" value="F:DNA binding"/>
    <property type="evidence" value="ECO:0007669"/>
    <property type="project" value="UniProtKB-UniRule"/>
</dbReference>